<feature type="compositionally biased region" description="Polar residues" evidence="1">
    <location>
        <begin position="38"/>
        <end position="57"/>
    </location>
</feature>
<feature type="compositionally biased region" description="Basic residues" evidence="1">
    <location>
        <begin position="1"/>
        <end position="31"/>
    </location>
</feature>
<accession>A0A6C0AXH7</accession>
<evidence type="ECO:0000256" key="1">
    <source>
        <dbReference type="SAM" id="MobiDB-lite"/>
    </source>
</evidence>
<dbReference type="EMBL" id="MN738770">
    <property type="protein sequence ID" value="QHS83955.1"/>
    <property type="molecule type" value="Genomic_DNA"/>
</dbReference>
<name>A0A6C0AXH7_9ZZZZ</name>
<dbReference type="AlphaFoldDB" id="A0A6C0AXH7"/>
<sequence length="161" mass="18606">MGKTYKKRNLRKKTNKRRTRKQRRVIKRRQKGGFVSPFQGTSYSQDNLPGMSINHNGGTNGNFYALNNYKETPFQYMKSGNSIMGGGGRRRKSKQRRKRGKKSKKRQKGGFLSDAVNLVRYGNYDVGSTWNQLQGYDKPVNPLPWDDQYQGTLNKNFTSIN</sequence>
<proteinExistence type="predicted"/>
<evidence type="ECO:0000313" key="2">
    <source>
        <dbReference type="EMBL" id="QHS83955.1"/>
    </source>
</evidence>
<protein>
    <submittedName>
        <fullName evidence="2">Uncharacterized protein</fullName>
    </submittedName>
</protein>
<organism evidence="2">
    <name type="scientific">viral metagenome</name>
    <dbReference type="NCBI Taxonomy" id="1070528"/>
    <lineage>
        <taxon>unclassified sequences</taxon>
        <taxon>metagenomes</taxon>
        <taxon>organismal metagenomes</taxon>
    </lineage>
</organism>
<reference evidence="2" key="1">
    <citation type="journal article" date="2020" name="Nature">
        <title>Giant virus diversity and host interactions through global metagenomics.</title>
        <authorList>
            <person name="Schulz F."/>
            <person name="Roux S."/>
            <person name="Paez-Espino D."/>
            <person name="Jungbluth S."/>
            <person name="Walsh D.A."/>
            <person name="Denef V.J."/>
            <person name="McMahon K.D."/>
            <person name="Konstantinidis K.T."/>
            <person name="Eloe-Fadrosh E.A."/>
            <person name="Kyrpides N.C."/>
            <person name="Woyke T."/>
        </authorList>
    </citation>
    <scope>NUCLEOTIDE SEQUENCE</scope>
    <source>
        <strain evidence="2">GVMAG-S-ERX555965-48</strain>
    </source>
</reference>
<feature type="region of interest" description="Disordered" evidence="1">
    <location>
        <begin position="1"/>
        <end position="61"/>
    </location>
</feature>
<feature type="compositionally biased region" description="Basic residues" evidence="1">
    <location>
        <begin position="88"/>
        <end position="108"/>
    </location>
</feature>
<feature type="region of interest" description="Disordered" evidence="1">
    <location>
        <begin position="77"/>
        <end position="111"/>
    </location>
</feature>